<evidence type="ECO:0000259" key="2">
    <source>
        <dbReference type="Pfam" id="PF01717"/>
    </source>
</evidence>
<dbReference type="GO" id="GO:0003871">
    <property type="term" value="F:5-methyltetrahydropteroyltriglutamate-homocysteine S-methyltransferase activity"/>
    <property type="evidence" value="ECO:0007669"/>
    <property type="project" value="InterPro"/>
</dbReference>
<accession>A0A382LFZ1</accession>
<sequence length="118" mass="13298">MLKTTVVGSYPRKNKPKDTLRKPTVSDDEAMNMIKWAVDDQCNIGLDIITDGEAYRENMYWFYQLRLDGVDSLNKKHKQFTVGGSMEGVDLSKVHDLVKEKGGFGIECSVINGKVENP</sequence>
<evidence type="ECO:0000256" key="1">
    <source>
        <dbReference type="SAM" id="MobiDB-lite"/>
    </source>
</evidence>
<proteinExistence type="predicted"/>
<dbReference type="GO" id="GO:0008270">
    <property type="term" value="F:zinc ion binding"/>
    <property type="evidence" value="ECO:0007669"/>
    <property type="project" value="InterPro"/>
</dbReference>
<evidence type="ECO:0000313" key="3">
    <source>
        <dbReference type="EMBL" id="SVC35540.1"/>
    </source>
</evidence>
<dbReference type="Pfam" id="PF01717">
    <property type="entry name" value="Meth_synt_2"/>
    <property type="match status" value="1"/>
</dbReference>
<dbReference type="InterPro" id="IPR002629">
    <property type="entry name" value="Met_Synth_C/arc"/>
</dbReference>
<dbReference type="EMBL" id="UINC01086774">
    <property type="protein sequence ID" value="SVC35540.1"/>
    <property type="molecule type" value="Genomic_DNA"/>
</dbReference>
<feature type="domain" description="Cobalamin-independent methionine synthase MetE C-terminal/archaeal" evidence="2">
    <location>
        <begin position="3"/>
        <end position="72"/>
    </location>
</feature>
<reference evidence="3" key="1">
    <citation type="submission" date="2018-05" db="EMBL/GenBank/DDBJ databases">
        <authorList>
            <person name="Lanie J.A."/>
            <person name="Ng W.-L."/>
            <person name="Kazmierczak K.M."/>
            <person name="Andrzejewski T.M."/>
            <person name="Davidsen T.M."/>
            <person name="Wayne K.J."/>
            <person name="Tettelin H."/>
            <person name="Glass J.I."/>
            <person name="Rusch D."/>
            <person name="Podicherti R."/>
            <person name="Tsui H.-C.T."/>
            <person name="Winkler M.E."/>
        </authorList>
    </citation>
    <scope>NUCLEOTIDE SEQUENCE</scope>
</reference>
<organism evidence="3">
    <name type="scientific">marine metagenome</name>
    <dbReference type="NCBI Taxonomy" id="408172"/>
    <lineage>
        <taxon>unclassified sequences</taxon>
        <taxon>metagenomes</taxon>
        <taxon>ecological metagenomes</taxon>
    </lineage>
</organism>
<name>A0A382LFZ1_9ZZZZ</name>
<dbReference type="SUPFAM" id="SSF51726">
    <property type="entry name" value="UROD/MetE-like"/>
    <property type="match status" value="1"/>
</dbReference>
<protein>
    <recommendedName>
        <fullName evidence="2">Cobalamin-independent methionine synthase MetE C-terminal/archaeal domain-containing protein</fullName>
    </recommendedName>
</protein>
<gene>
    <name evidence="3" type="ORF">METZ01_LOCUS288394</name>
</gene>
<dbReference type="AlphaFoldDB" id="A0A382LFZ1"/>
<dbReference type="Gene3D" id="3.20.20.210">
    <property type="match status" value="1"/>
</dbReference>
<dbReference type="GO" id="GO:0009086">
    <property type="term" value="P:methionine biosynthetic process"/>
    <property type="evidence" value="ECO:0007669"/>
    <property type="project" value="InterPro"/>
</dbReference>
<feature type="non-terminal residue" evidence="3">
    <location>
        <position position="118"/>
    </location>
</feature>
<feature type="region of interest" description="Disordered" evidence="1">
    <location>
        <begin position="1"/>
        <end position="24"/>
    </location>
</feature>
<dbReference type="InterPro" id="IPR038071">
    <property type="entry name" value="UROD/MetE-like_sf"/>
</dbReference>